<dbReference type="EMBL" id="ABEU02000006">
    <property type="protein sequence ID" value="PNR52119.1"/>
    <property type="molecule type" value="Genomic_DNA"/>
</dbReference>
<evidence type="ECO:0000313" key="2">
    <source>
        <dbReference type="EMBL" id="PNR52119.1"/>
    </source>
</evidence>
<accession>A0A2K1KEE3</accession>
<evidence type="ECO:0000313" key="4">
    <source>
        <dbReference type="Proteomes" id="UP000006727"/>
    </source>
</evidence>
<keyword evidence="4" id="KW-1185">Reference proteome</keyword>
<dbReference type="EnsemblPlants" id="Pp3c6_4410V3.1">
    <property type="protein sequence ID" value="Pp3c6_4410V3.1"/>
    <property type="gene ID" value="Pp3c6_4410"/>
</dbReference>
<reference evidence="2 4" key="2">
    <citation type="journal article" date="2018" name="Plant J.">
        <title>The Physcomitrella patens chromosome-scale assembly reveals moss genome structure and evolution.</title>
        <authorList>
            <person name="Lang D."/>
            <person name="Ullrich K.K."/>
            <person name="Murat F."/>
            <person name="Fuchs J."/>
            <person name="Jenkins J."/>
            <person name="Haas F.B."/>
            <person name="Piednoel M."/>
            <person name="Gundlach H."/>
            <person name="Van Bel M."/>
            <person name="Meyberg R."/>
            <person name="Vives C."/>
            <person name="Morata J."/>
            <person name="Symeonidi A."/>
            <person name="Hiss M."/>
            <person name="Muchero W."/>
            <person name="Kamisugi Y."/>
            <person name="Saleh O."/>
            <person name="Blanc G."/>
            <person name="Decker E.L."/>
            <person name="van Gessel N."/>
            <person name="Grimwood J."/>
            <person name="Hayes R.D."/>
            <person name="Graham S.W."/>
            <person name="Gunter L.E."/>
            <person name="McDaniel S.F."/>
            <person name="Hoernstein S.N.W."/>
            <person name="Larsson A."/>
            <person name="Li F.W."/>
            <person name="Perroud P.F."/>
            <person name="Phillips J."/>
            <person name="Ranjan P."/>
            <person name="Rokshar D.S."/>
            <person name="Rothfels C.J."/>
            <person name="Schneider L."/>
            <person name="Shu S."/>
            <person name="Stevenson D.W."/>
            <person name="Thummler F."/>
            <person name="Tillich M."/>
            <person name="Villarreal Aguilar J.C."/>
            <person name="Widiez T."/>
            <person name="Wong G.K."/>
            <person name="Wymore A."/>
            <person name="Zhang Y."/>
            <person name="Zimmer A.D."/>
            <person name="Quatrano R.S."/>
            <person name="Mayer K.F.X."/>
            <person name="Goodstein D."/>
            <person name="Casacuberta J.M."/>
            <person name="Vandepoele K."/>
            <person name="Reski R."/>
            <person name="Cuming A.C."/>
            <person name="Tuskan G.A."/>
            <person name="Maumus F."/>
            <person name="Salse J."/>
            <person name="Schmutz J."/>
            <person name="Rensing S.A."/>
        </authorList>
    </citation>
    <scope>NUCLEOTIDE SEQUENCE [LARGE SCALE GENOMIC DNA]</scope>
    <source>
        <strain evidence="3 4">cv. Gransden 2004</strain>
    </source>
</reference>
<organism evidence="2">
    <name type="scientific">Physcomitrium patens</name>
    <name type="common">Spreading-leaved earth moss</name>
    <name type="synonym">Physcomitrella patens</name>
    <dbReference type="NCBI Taxonomy" id="3218"/>
    <lineage>
        <taxon>Eukaryota</taxon>
        <taxon>Viridiplantae</taxon>
        <taxon>Streptophyta</taxon>
        <taxon>Embryophyta</taxon>
        <taxon>Bryophyta</taxon>
        <taxon>Bryophytina</taxon>
        <taxon>Bryopsida</taxon>
        <taxon>Funariidae</taxon>
        <taxon>Funariales</taxon>
        <taxon>Funariaceae</taxon>
        <taxon>Physcomitrium</taxon>
    </lineage>
</organism>
<dbReference type="AlphaFoldDB" id="A0A2K1KEE3"/>
<proteinExistence type="predicted"/>
<evidence type="ECO:0000313" key="3">
    <source>
        <dbReference type="EnsemblPlants" id="Pp3c6_4410V3.1"/>
    </source>
</evidence>
<dbReference type="InterPro" id="IPR057670">
    <property type="entry name" value="SH3_retrovirus"/>
</dbReference>
<gene>
    <name evidence="2" type="ORF">PHYPA_008493</name>
</gene>
<name>A0A2K1KEE3_PHYPA</name>
<dbReference type="Proteomes" id="UP000006727">
    <property type="component" value="Chromosome 6"/>
</dbReference>
<sequence length="102" mass="11958">MREGDSIIKHIHIFRAYMEQLLVVGSINPDDKAIFILIRSFSLSHRSFITSLRRIFGCIAHVFISKETRKKLDFYSLEAIFLEYSEESKAYRIKSNTLAKEK</sequence>
<dbReference type="InParanoid" id="A0A2K1KEE3"/>
<reference evidence="3" key="3">
    <citation type="submission" date="2020-12" db="UniProtKB">
        <authorList>
            <consortium name="EnsemblPlants"/>
        </authorList>
    </citation>
    <scope>IDENTIFICATION</scope>
</reference>
<dbReference type="Gramene" id="Pp3c6_4410V3.1">
    <property type="protein sequence ID" value="Pp3c6_4410V3.1"/>
    <property type="gene ID" value="Pp3c6_4410"/>
</dbReference>
<evidence type="ECO:0000259" key="1">
    <source>
        <dbReference type="Pfam" id="PF25597"/>
    </source>
</evidence>
<protein>
    <recommendedName>
        <fullName evidence="1">Retroviral polymerase SH3-like domain-containing protein</fullName>
    </recommendedName>
</protein>
<dbReference type="Pfam" id="PF25597">
    <property type="entry name" value="SH3_retrovirus"/>
    <property type="match status" value="1"/>
</dbReference>
<reference evidence="2 4" key="1">
    <citation type="journal article" date="2008" name="Science">
        <title>The Physcomitrella genome reveals evolutionary insights into the conquest of land by plants.</title>
        <authorList>
            <person name="Rensing S."/>
            <person name="Lang D."/>
            <person name="Zimmer A."/>
            <person name="Terry A."/>
            <person name="Salamov A."/>
            <person name="Shapiro H."/>
            <person name="Nishiyama T."/>
            <person name="Perroud P.-F."/>
            <person name="Lindquist E."/>
            <person name="Kamisugi Y."/>
            <person name="Tanahashi T."/>
            <person name="Sakakibara K."/>
            <person name="Fujita T."/>
            <person name="Oishi K."/>
            <person name="Shin-I T."/>
            <person name="Kuroki Y."/>
            <person name="Toyoda A."/>
            <person name="Suzuki Y."/>
            <person name="Hashimoto A."/>
            <person name="Yamaguchi K."/>
            <person name="Sugano A."/>
            <person name="Kohara Y."/>
            <person name="Fujiyama A."/>
            <person name="Anterola A."/>
            <person name="Aoki S."/>
            <person name="Ashton N."/>
            <person name="Barbazuk W.B."/>
            <person name="Barker E."/>
            <person name="Bennetzen J."/>
            <person name="Bezanilla M."/>
            <person name="Blankenship R."/>
            <person name="Cho S.H."/>
            <person name="Dutcher S."/>
            <person name="Estelle M."/>
            <person name="Fawcett J.A."/>
            <person name="Gundlach H."/>
            <person name="Hanada K."/>
            <person name="Heyl A."/>
            <person name="Hicks K.A."/>
            <person name="Hugh J."/>
            <person name="Lohr M."/>
            <person name="Mayer K."/>
            <person name="Melkozernov A."/>
            <person name="Murata T."/>
            <person name="Nelson D."/>
            <person name="Pils B."/>
            <person name="Prigge M."/>
            <person name="Reiss B."/>
            <person name="Renner T."/>
            <person name="Rombauts S."/>
            <person name="Rushton P."/>
            <person name="Sanderfoot A."/>
            <person name="Schween G."/>
            <person name="Shiu S.-H."/>
            <person name="Stueber K."/>
            <person name="Theodoulou F.L."/>
            <person name="Tu H."/>
            <person name="Van de Peer Y."/>
            <person name="Verrier P.J."/>
            <person name="Waters E."/>
            <person name="Wood A."/>
            <person name="Yang L."/>
            <person name="Cove D."/>
            <person name="Cuming A."/>
            <person name="Hasebe M."/>
            <person name="Lucas S."/>
            <person name="Mishler D.B."/>
            <person name="Reski R."/>
            <person name="Grigoriev I."/>
            <person name="Quatrano R.S."/>
            <person name="Boore J.L."/>
        </authorList>
    </citation>
    <scope>NUCLEOTIDE SEQUENCE [LARGE SCALE GENOMIC DNA]</scope>
    <source>
        <strain evidence="3 4">cv. Gransden 2004</strain>
    </source>
</reference>
<feature type="domain" description="Retroviral polymerase SH3-like" evidence="1">
    <location>
        <begin position="58"/>
        <end position="93"/>
    </location>
</feature>